<dbReference type="Proteomes" id="UP000580250">
    <property type="component" value="Unassembled WGS sequence"/>
</dbReference>
<evidence type="ECO:0000313" key="1">
    <source>
        <dbReference type="EMBL" id="CAD2176065.1"/>
    </source>
</evidence>
<evidence type="ECO:0000313" key="2">
    <source>
        <dbReference type="Proteomes" id="UP000580250"/>
    </source>
</evidence>
<dbReference type="EMBL" id="CAJEWN010000267">
    <property type="protein sequence ID" value="CAD2176065.1"/>
    <property type="molecule type" value="Genomic_DNA"/>
</dbReference>
<proteinExistence type="predicted"/>
<name>A0A6V7VM74_MELEN</name>
<sequence length="84" mass="9809">MPSLTNIFFSNFLNIHHDRFHILSHNFVLHHIHFGILSHNYVLHLGHLCFLNGVLRYVHLDVHIPHFEQVVFLGRGIANNSHVS</sequence>
<reference evidence="1 2" key="1">
    <citation type="submission" date="2020-08" db="EMBL/GenBank/DDBJ databases">
        <authorList>
            <person name="Koutsovoulos G."/>
            <person name="Danchin GJ E."/>
        </authorList>
    </citation>
    <scope>NUCLEOTIDE SEQUENCE [LARGE SCALE GENOMIC DNA]</scope>
</reference>
<accession>A0A6V7VM74</accession>
<comment type="caution">
    <text evidence="1">The sequence shown here is derived from an EMBL/GenBank/DDBJ whole genome shotgun (WGS) entry which is preliminary data.</text>
</comment>
<organism evidence="1 2">
    <name type="scientific">Meloidogyne enterolobii</name>
    <name type="common">Root-knot nematode worm</name>
    <name type="synonym">Meloidogyne mayaguensis</name>
    <dbReference type="NCBI Taxonomy" id="390850"/>
    <lineage>
        <taxon>Eukaryota</taxon>
        <taxon>Metazoa</taxon>
        <taxon>Ecdysozoa</taxon>
        <taxon>Nematoda</taxon>
        <taxon>Chromadorea</taxon>
        <taxon>Rhabditida</taxon>
        <taxon>Tylenchina</taxon>
        <taxon>Tylenchomorpha</taxon>
        <taxon>Tylenchoidea</taxon>
        <taxon>Meloidogynidae</taxon>
        <taxon>Meloidogyninae</taxon>
        <taxon>Meloidogyne</taxon>
    </lineage>
</organism>
<gene>
    <name evidence="1" type="ORF">MENT_LOCUS27836</name>
</gene>
<dbReference type="AlphaFoldDB" id="A0A6V7VM74"/>
<protein>
    <submittedName>
        <fullName evidence="1">Uncharacterized protein</fullName>
    </submittedName>
</protein>